<dbReference type="Proteomes" id="UP000444721">
    <property type="component" value="Unassembled WGS sequence"/>
</dbReference>
<name>A0A6A5C6B6_NAEFO</name>
<feature type="transmembrane region" description="Helical" evidence="1">
    <location>
        <begin position="35"/>
        <end position="61"/>
    </location>
</feature>
<reference evidence="3 4" key="1">
    <citation type="journal article" date="2019" name="Sci. Rep.">
        <title>Nanopore sequencing improves the draft genome of the human pathogenic amoeba Naegleria fowleri.</title>
        <authorList>
            <person name="Liechti N."/>
            <person name="Schurch N."/>
            <person name="Bruggmann R."/>
            <person name="Wittwer M."/>
        </authorList>
    </citation>
    <scope>NUCLEOTIDE SEQUENCE [LARGE SCALE GENOMIC DNA]</scope>
    <source>
        <strain evidence="3 4">ATCC 30894</strain>
    </source>
</reference>
<accession>A0A6A5C6B6</accession>
<dbReference type="VEuPathDB" id="AmoebaDB:NF0061110"/>
<dbReference type="PROSITE" id="PS50234">
    <property type="entry name" value="VWFA"/>
    <property type="match status" value="1"/>
</dbReference>
<dbReference type="InterPro" id="IPR002035">
    <property type="entry name" value="VWF_A"/>
</dbReference>
<protein>
    <recommendedName>
        <fullName evidence="2">VWFA domain-containing protein</fullName>
    </recommendedName>
</protein>
<dbReference type="PRINTS" id="PR00453">
    <property type="entry name" value="VWFADOMAIN"/>
</dbReference>
<keyword evidence="1" id="KW-0472">Membrane</keyword>
<dbReference type="OrthoDB" id="10256829at2759"/>
<gene>
    <name evidence="3" type="ORF">FDP41_012608</name>
</gene>
<organism evidence="3 4">
    <name type="scientific">Naegleria fowleri</name>
    <name type="common">Brain eating amoeba</name>
    <dbReference type="NCBI Taxonomy" id="5763"/>
    <lineage>
        <taxon>Eukaryota</taxon>
        <taxon>Discoba</taxon>
        <taxon>Heterolobosea</taxon>
        <taxon>Tetramitia</taxon>
        <taxon>Eutetramitia</taxon>
        <taxon>Vahlkampfiidae</taxon>
        <taxon>Naegleria</taxon>
    </lineage>
</organism>
<evidence type="ECO:0000259" key="2">
    <source>
        <dbReference type="PROSITE" id="PS50234"/>
    </source>
</evidence>
<feature type="domain" description="VWFA" evidence="2">
    <location>
        <begin position="891"/>
        <end position="997"/>
    </location>
</feature>
<keyword evidence="4" id="KW-1185">Reference proteome</keyword>
<dbReference type="RefSeq" id="XP_044566061.1">
    <property type="nucleotide sequence ID" value="XM_044703146.1"/>
</dbReference>
<dbReference type="Gene3D" id="3.40.50.410">
    <property type="entry name" value="von Willebrand factor, type A domain"/>
    <property type="match status" value="1"/>
</dbReference>
<proteinExistence type="predicted"/>
<dbReference type="InterPro" id="IPR036465">
    <property type="entry name" value="vWFA_dom_sf"/>
</dbReference>
<dbReference type="CDD" id="cd00198">
    <property type="entry name" value="vWFA"/>
    <property type="match status" value="1"/>
</dbReference>
<dbReference type="SUPFAM" id="SSF53300">
    <property type="entry name" value="vWA-like"/>
    <property type="match status" value="1"/>
</dbReference>
<dbReference type="Gene3D" id="2.60.40.2810">
    <property type="match status" value="1"/>
</dbReference>
<dbReference type="GeneID" id="68119823"/>
<dbReference type="Pfam" id="PF00092">
    <property type="entry name" value="VWA"/>
    <property type="match status" value="1"/>
</dbReference>
<keyword evidence="1" id="KW-0812">Transmembrane</keyword>
<dbReference type="VEuPathDB" id="AmoebaDB:NF0022750"/>
<dbReference type="NCBIfam" id="NF012211">
    <property type="entry name" value="tand_rpt_95"/>
    <property type="match status" value="1"/>
</dbReference>
<dbReference type="InterPro" id="IPR050525">
    <property type="entry name" value="ECM_Assembly_Org"/>
</dbReference>
<comment type="caution">
    <text evidence="3">The sequence shown here is derived from an EMBL/GenBank/DDBJ whole genome shotgun (WGS) entry which is preliminary data.</text>
</comment>
<evidence type="ECO:0000256" key="1">
    <source>
        <dbReference type="SAM" id="Phobius"/>
    </source>
</evidence>
<evidence type="ECO:0000313" key="3">
    <source>
        <dbReference type="EMBL" id="KAF0981348.1"/>
    </source>
</evidence>
<evidence type="ECO:0000313" key="4">
    <source>
        <dbReference type="Proteomes" id="UP000444721"/>
    </source>
</evidence>
<dbReference type="AlphaFoldDB" id="A0A6A5C6B6"/>
<sequence>MPTTTGDIISSSTSKLEGLHINPSLFKTSTLVQTIVGFFVSSVVIASVVATVILVSVGIGYQAPNPKPDFAETFKHQPIIINVLLNDFDPRGGNLTVSSIKTLPLNGTVEIVSSSSVLYQSNGTFSGNDSFVYVVSNGYLQAEALVMVHVLNRPPHAIPLEFQVEKNSKPVDLNFLTYVNDNGGSMFDLDSFDVLTVSDVSGGVLIPSDTMKNTSSNILKLGSVKLLSYGISYSPTKYFIGTESYNYTVSDGVEFSSSVVKIVVTNGAPVAKDDAYYVPKYSQATLNVLLNDYDPNEDDITIDSINSVGVASATVDQPDKKTITYLTSSTVSTSYSDSFEYVISDGEKAASAVVFIKVFNTPPLVNDFSTIVKKNSMNNFIPINYTESDILDTVTMSSITPSPSIVGSSLINSKTSSIVRAPCCDWRTVVRNDYSIQFNPLPNQIYTQSFQIVMEDGESKSRMATYSIQVVNDPPTANPDETYCIKNSFTIINVVSNDVDVNPGDTSKIRLSTGWTKTSSNGGSLIPLNATHVQYTAPLGFIGDDVISYEITDQTLNQTTGQWDASSFAIGTLLVHVVPENYTNQPPTCSGGISQTLTKGSSYDFKSKMAAVSADPEGKNLTFYISNAGALSSVGNITGSTTFTAALKNSGTKVAAFIVSDIYGLTAQCPLTVTVTNTAPISQNANYSFVISQSSFVHTMSYVADGYASDADPQDVLTLSLVDASNCLNTIASSVTISGNVISLTRKVPSGSCKLTVKVTDDDGTNPLSSNNALITINLLSLNPFARNDAFSIDQGQTIRIPVTKMLQNDTDEYGLNGMSFVSVQCPDSTYCHRTPRVLNANGDTYVEVDSDPNSCQADKFQYTARTASGISRNADVYIEFKNCMCKSKIDFMFVIDASGSIGWDNFQKIRALGQQIVSRMQLGEDAIKVGIVRFHTSSTLALPLTSSLTDIQNTFENMPYEAGWTAQLAGIREAFNELARNGRTDAEKVMYILTDGLANIPCSCDACSSFWSTKPSLYPYTVGTLIIDNNQLSDTQKQQVYQNQCNYQFPYTPGDPNNFAFYPYSCSQCSWDDYSSSCLPCADAIPVAQKINSWKKNSAGVIPSDPDNPFNRYNVQWKIIAMGVGDALSNPLGSRELRGMNYNADRTINVPWDDLQKTFSEVVDQSCNSRTIVLN</sequence>
<dbReference type="SMART" id="SM00327">
    <property type="entry name" value="VWA"/>
    <property type="match status" value="1"/>
</dbReference>
<dbReference type="PANTHER" id="PTHR24020:SF20">
    <property type="entry name" value="PH DOMAIN-CONTAINING PROTEIN"/>
    <property type="match status" value="1"/>
</dbReference>
<dbReference type="Pfam" id="PF17963">
    <property type="entry name" value="Big_9"/>
    <property type="match status" value="3"/>
</dbReference>
<dbReference type="PANTHER" id="PTHR24020">
    <property type="entry name" value="COLLAGEN ALPHA"/>
    <property type="match status" value="1"/>
</dbReference>
<dbReference type="VEuPathDB" id="AmoebaDB:FDP41_012608"/>
<keyword evidence="1" id="KW-1133">Transmembrane helix</keyword>
<dbReference type="EMBL" id="VFQX01000015">
    <property type="protein sequence ID" value="KAF0981348.1"/>
    <property type="molecule type" value="Genomic_DNA"/>
</dbReference>
<dbReference type="VEuPathDB" id="AmoebaDB:NfTy_024400"/>